<dbReference type="SUPFAM" id="SSF48371">
    <property type="entry name" value="ARM repeat"/>
    <property type="match status" value="1"/>
</dbReference>
<evidence type="ECO:0000313" key="4">
    <source>
        <dbReference type="Proteomes" id="UP001239462"/>
    </source>
</evidence>
<keyword evidence="4" id="KW-1185">Reference proteome</keyword>
<feature type="transmembrane region" description="Helical" evidence="2">
    <location>
        <begin position="21"/>
        <end position="41"/>
    </location>
</feature>
<dbReference type="Proteomes" id="UP001239462">
    <property type="component" value="Unassembled WGS sequence"/>
</dbReference>
<reference evidence="3 4" key="1">
    <citation type="submission" date="2023-06" db="EMBL/GenBank/DDBJ databases">
        <title>Roseiconus lacunae JC819 isolated from Gulf of Mannar region, Tamil Nadu.</title>
        <authorList>
            <person name="Pk S."/>
            <person name="Ch S."/>
            <person name="Ch V.R."/>
        </authorList>
    </citation>
    <scope>NUCLEOTIDE SEQUENCE [LARGE SCALE GENOMIC DNA]</scope>
    <source>
        <strain evidence="3 4">JC819</strain>
    </source>
</reference>
<organism evidence="3 4">
    <name type="scientific">Roseiconus lacunae</name>
    <dbReference type="NCBI Taxonomy" id="2605694"/>
    <lineage>
        <taxon>Bacteria</taxon>
        <taxon>Pseudomonadati</taxon>
        <taxon>Planctomycetota</taxon>
        <taxon>Planctomycetia</taxon>
        <taxon>Pirellulales</taxon>
        <taxon>Pirellulaceae</taxon>
        <taxon>Roseiconus</taxon>
    </lineage>
</organism>
<keyword evidence="2" id="KW-1133">Transmembrane helix</keyword>
<sequence>MTNDSNRRGGSWQSLLAPIGELFAALVIITVLCTSIFFVLAPPPPREPVSEAIRETAANQSAEQVPVDAELRSALNESMKKAQQSAEARQSGRPPASRVGSTDSPPETLRAPASPFRRFEPSMAIPDGFSQVDDTTPLGIYDRVQFWQHDNWQAAYVLGLIDNDRIEVEIAERVEPVIVPRSDLIIEQQRIAMPADERLQTRVAQVDELLTKFGHQRAWDQKFAATLARFPILQPARQRVFASLLKQTHAASEPEFRDALMKWIDVDDGEVLLDELLRPQSSVDSNRQTLLFELLAKINRADEVLVLLNNVNDRVRNSLLILLQSGKLPADAAVRQCLADLGSDKHSVRMQATAYLREERIPAELRGEVVDIALGRLPEDRFMMGVIENSGIEKRHIKPLIEVTSGKAPYRITLCEILGKSGEPEAIDFLIQSLDSAHHAGPVNALVSIGPSIEESLWPMLREAGFQGRFNACRVLEQVGTRKSLPHLRPLLKQRDVKPRVERAIEAITNR</sequence>
<feature type="region of interest" description="Disordered" evidence="1">
    <location>
        <begin position="76"/>
        <end position="119"/>
    </location>
</feature>
<gene>
    <name evidence="3" type="ORF">QTN89_22495</name>
</gene>
<keyword evidence="2" id="KW-0472">Membrane</keyword>
<evidence type="ECO:0000256" key="1">
    <source>
        <dbReference type="SAM" id="MobiDB-lite"/>
    </source>
</evidence>
<evidence type="ECO:0000256" key="2">
    <source>
        <dbReference type="SAM" id="Phobius"/>
    </source>
</evidence>
<dbReference type="Gene3D" id="1.25.10.10">
    <property type="entry name" value="Leucine-rich Repeat Variant"/>
    <property type="match status" value="1"/>
</dbReference>
<dbReference type="RefSeq" id="WP_289165969.1">
    <property type="nucleotide sequence ID" value="NZ_JASZZN010000020.1"/>
</dbReference>
<evidence type="ECO:0000313" key="3">
    <source>
        <dbReference type="EMBL" id="MDM4018237.1"/>
    </source>
</evidence>
<keyword evidence="2" id="KW-0812">Transmembrane</keyword>
<protein>
    <submittedName>
        <fullName evidence="3">HEAT repeat domain-containing protein</fullName>
    </submittedName>
</protein>
<comment type="caution">
    <text evidence="3">The sequence shown here is derived from an EMBL/GenBank/DDBJ whole genome shotgun (WGS) entry which is preliminary data.</text>
</comment>
<name>A0ABT7PP02_9BACT</name>
<dbReference type="EMBL" id="JASZZN010000020">
    <property type="protein sequence ID" value="MDM4018237.1"/>
    <property type="molecule type" value="Genomic_DNA"/>
</dbReference>
<proteinExistence type="predicted"/>
<accession>A0ABT7PP02</accession>
<dbReference type="InterPro" id="IPR016024">
    <property type="entry name" value="ARM-type_fold"/>
</dbReference>
<dbReference type="InterPro" id="IPR011989">
    <property type="entry name" value="ARM-like"/>
</dbReference>